<organism evidence="1 2">
    <name type="scientific">candidate division WOR-1 bacterium DG_54_3</name>
    <dbReference type="NCBI Taxonomy" id="1703775"/>
    <lineage>
        <taxon>Bacteria</taxon>
        <taxon>Bacillati</taxon>
        <taxon>Saganbacteria</taxon>
    </lineage>
</organism>
<reference evidence="1 2" key="1">
    <citation type="journal article" date="2015" name="Microbiome">
        <title>Genomic resolution of linkages in carbon, nitrogen, and sulfur cycling among widespread estuary sediment bacteria.</title>
        <authorList>
            <person name="Baker B.J."/>
            <person name="Lazar C.S."/>
            <person name="Teske A.P."/>
            <person name="Dick G.J."/>
        </authorList>
    </citation>
    <scope>NUCLEOTIDE SEQUENCE [LARGE SCALE GENOMIC DNA]</scope>
    <source>
        <strain evidence="1">DG_54_3</strain>
    </source>
</reference>
<accession>A0A0S7Y411</accession>
<comment type="caution">
    <text evidence="1">The sequence shown here is derived from an EMBL/GenBank/DDBJ whole genome shotgun (WGS) entry which is preliminary data.</text>
</comment>
<dbReference type="AlphaFoldDB" id="A0A0S7Y411"/>
<proteinExistence type="predicted"/>
<dbReference type="Gene3D" id="3.40.50.150">
    <property type="entry name" value="Vaccinia Virus protein VP39"/>
    <property type="match status" value="1"/>
</dbReference>
<dbReference type="Pfam" id="PF13489">
    <property type="entry name" value="Methyltransf_23"/>
    <property type="match status" value="1"/>
</dbReference>
<protein>
    <recommendedName>
        <fullName evidence="3">Class I SAM-dependent methyltransferase</fullName>
    </recommendedName>
</protein>
<evidence type="ECO:0008006" key="3">
    <source>
        <dbReference type="Google" id="ProtNLM"/>
    </source>
</evidence>
<gene>
    <name evidence="1" type="ORF">AMJ44_03855</name>
</gene>
<dbReference type="EMBL" id="LIZX01000024">
    <property type="protein sequence ID" value="KPJ69461.1"/>
    <property type="molecule type" value="Genomic_DNA"/>
</dbReference>
<name>A0A0S7Y411_UNCSA</name>
<sequence length="331" mass="38408">MEHVKCNLCGADDAKFVLLGRCRHYGLEKKHFKLVKCRRCGLAYLNPRPDGEEIKNYYPPWYHSRAQSKVVDIEKIKFWGIPWREAMQKKAEPILRYKKIGKILDIGCGDGSLLKYLKDLGWQTYGVEINEVSARYAREVLGLNVFKGRLEDANFPEESFDVITILHVLEHLSDPTHTLRMIFPILRKDGILVVEVPNFGSFEARIFRSKWFGIDAPLPLHLYFFTPHSLKLLLVKCGFFKVEMGFIPEQTKYVAGYSESLRYCLMDWGLYPLRGQRVEAKEECMDKSNLNDSSLDSLFHFMEYIIFKPISRFMDKIGLGSNLFAAAKKKK</sequence>
<dbReference type="InterPro" id="IPR029063">
    <property type="entry name" value="SAM-dependent_MTases_sf"/>
</dbReference>
<evidence type="ECO:0000313" key="2">
    <source>
        <dbReference type="Proteomes" id="UP000051861"/>
    </source>
</evidence>
<dbReference type="CDD" id="cd02440">
    <property type="entry name" value="AdoMet_MTases"/>
    <property type="match status" value="1"/>
</dbReference>
<dbReference type="SUPFAM" id="SSF53335">
    <property type="entry name" value="S-adenosyl-L-methionine-dependent methyltransferases"/>
    <property type="match status" value="1"/>
</dbReference>
<dbReference type="PANTHER" id="PTHR43861:SF6">
    <property type="entry name" value="METHYLTRANSFERASE TYPE 11"/>
    <property type="match status" value="1"/>
</dbReference>
<dbReference type="Proteomes" id="UP000051861">
    <property type="component" value="Unassembled WGS sequence"/>
</dbReference>
<dbReference type="PANTHER" id="PTHR43861">
    <property type="entry name" value="TRANS-ACONITATE 2-METHYLTRANSFERASE-RELATED"/>
    <property type="match status" value="1"/>
</dbReference>
<evidence type="ECO:0000313" key="1">
    <source>
        <dbReference type="EMBL" id="KPJ69461.1"/>
    </source>
</evidence>